<proteinExistence type="predicted"/>
<evidence type="ECO:0000256" key="7">
    <source>
        <dbReference type="SAM" id="MobiDB-lite"/>
    </source>
</evidence>
<dbReference type="InterPro" id="IPR030896">
    <property type="entry name" value="rSAM_AhbD_hemeb"/>
</dbReference>
<feature type="domain" description="Radical SAM core" evidence="8">
    <location>
        <begin position="23"/>
        <end position="261"/>
    </location>
</feature>
<dbReference type="SFLD" id="SFLDF00542">
    <property type="entry name" value="alternative_heme_biosynthesis"/>
    <property type="match status" value="1"/>
</dbReference>
<dbReference type="NCBIfam" id="TIGR04085">
    <property type="entry name" value="rSAM_more_4Fe4S"/>
    <property type="match status" value="1"/>
</dbReference>
<dbReference type="InterPro" id="IPR050377">
    <property type="entry name" value="Radical_SAM_PqqE_MftC-like"/>
</dbReference>
<dbReference type="RefSeq" id="WP_338606166.1">
    <property type="nucleotide sequence ID" value="NZ_AP028679.1"/>
</dbReference>
<evidence type="ECO:0000256" key="6">
    <source>
        <dbReference type="ARBA" id="ARBA00023014"/>
    </source>
</evidence>
<dbReference type="CDD" id="cd21123">
    <property type="entry name" value="SPASM_MftC-like"/>
    <property type="match status" value="1"/>
</dbReference>
<keyword evidence="2" id="KW-0004">4Fe-4S</keyword>
<dbReference type="InterPro" id="IPR017200">
    <property type="entry name" value="PqqE-like"/>
</dbReference>
<keyword evidence="4" id="KW-0479">Metal-binding</keyword>
<dbReference type="Proteomes" id="UP001366166">
    <property type="component" value="Chromosome"/>
</dbReference>
<dbReference type="NCBIfam" id="TIGR04545">
    <property type="entry name" value="rSAM_ahbD_hemeb"/>
    <property type="match status" value="1"/>
</dbReference>
<dbReference type="InterPro" id="IPR034480">
    <property type="entry name" value="Heme_synthase-like"/>
</dbReference>
<dbReference type="SFLD" id="SFLDG01067">
    <property type="entry name" value="SPASM/twitch_domain_containing"/>
    <property type="match status" value="1"/>
</dbReference>
<organism evidence="9 10">
    <name type="scientific">Desulfoferula mesophila</name>
    <dbReference type="NCBI Taxonomy" id="3058419"/>
    <lineage>
        <taxon>Bacteria</taxon>
        <taxon>Pseudomonadati</taxon>
        <taxon>Thermodesulfobacteriota</taxon>
        <taxon>Desulfarculia</taxon>
        <taxon>Desulfarculales</taxon>
        <taxon>Desulfarculaceae</taxon>
        <taxon>Desulfoferula</taxon>
    </lineage>
</organism>
<dbReference type="InterPro" id="IPR006638">
    <property type="entry name" value="Elp3/MiaA/NifB-like_rSAM"/>
</dbReference>
<dbReference type="PANTHER" id="PTHR11228:SF34">
    <property type="entry name" value="TUNGSTEN-CONTAINING ALDEHYDE FERREDOXIN OXIDOREDUCTASE COFACTOR MODIFYING PROTEIN"/>
    <property type="match status" value="1"/>
</dbReference>
<sequence length="372" mass="40422">MNHPSKTGGHPGGRPPAASPDGTPALRLVAWETTRRCNLSCLHCRAGAEDEHYPDELTTAEGEAFLRDLAGMGRSVVIMTGGEPLLRDDILHLTRYGHELGLRMVMGTNGTLLTPEMARRLKEAGIQRLSISIDGPDAASHDQFRGQGGAYDKSVEGMQAATEAGLEFQINTTVTRGNLPQVPGIQQTAVDLGAVAHHIFLLVPTGRGRALTGEIISAQEYEDVLNWFCDMRGKVPLELKATCAPHYFRIIRQRAKETGEKLTFETHGLDAVTKGCLGGQGFAFVSHVGQVQPCGYLELSAGNIREQPFSVIWRDSQLFKELRDPDLLKGKCGLCEYRRVCGGCRARAYEVSGDHLAEEPLCMYQPAKAGGA</sequence>
<reference evidence="10" key="1">
    <citation type="journal article" date="2023" name="Arch. Microbiol.">
        <title>Desulfoferula mesophilus gen. nov. sp. nov., a mesophilic sulfate-reducing bacterium isolated from a brackish lake sediment.</title>
        <authorList>
            <person name="Watanabe T."/>
            <person name="Yabe T."/>
            <person name="Tsuji J.M."/>
            <person name="Fukui M."/>
        </authorList>
    </citation>
    <scope>NUCLEOTIDE SEQUENCE [LARGE SCALE GENOMIC DNA]</scope>
    <source>
        <strain evidence="10">12FAK</strain>
    </source>
</reference>
<keyword evidence="3" id="KW-0949">S-adenosyl-L-methionine</keyword>
<evidence type="ECO:0000259" key="8">
    <source>
        <dbReference type="PROSITE" id="PS51918"/>
    </source>
</evidence>
<dbReference type="InterPro" id="IPR013785">
    <property type="entry name" value="Aldolase_TIM"/>
</dbReference>
<evidence type="ECO:0000256" key="3">
    <source>
        <dbReference type="ARBA" id="ARBA00022691"/>
    </source>
</evidence>
<dbReference type="KEGG" id="dmp:FAK_15260"/>
<dbReference type="AlphaFoldDB" id="A0AAU9EC60"/>
<dbReference type="GO" id="GO:0051539">
    <property type="term" value="F:4 iron, 4 sulfur cluster binding"/>
    <property type="evidence" value="ECO:0007669"/>
    <property type="project" value="UniProtKB-KW"/>
</dbReference>
<dbReference type="InterPro" id="IPR058240">
    <property type="entry name" value="rSAM_sf"/>
</dbReference>
<gene>
    <name evidence="9" type="ORF">FAK_15260</name>
</gene>
<keyword evidence="10" id="KW-1185">Reference proteome</keyword>
<dbReference type="SFLD" id="SFLDG01385">
    <property type="entry name" value="heme_carboxy_lyase_like"/>
    <property type="match status" value="1"/>
</dbReference>
<dbReference type="SUPFAM" id="SSF102114">
    <property type="entry name" value="Radical SAM enzymes"/>
    <property type="match status" value="1"/>
</dbReference>
<dbReference type="EMBL" id="AP028679">
    <property type="protein sequence ID" value="BEQ14460.1"/>
    <property type="molecule type" value="Genomic_DNA"/>
</dbReference>
<evidence type="ECO:0000256" key="1">
    <source>
        <dbReference type="ARBA" id="ARBA00001966"/>
    </source>
</evidence>
<keyword evidence="5" id="KW-0408">Iron</keyword>
<dbReference type="PANTHER" id="PTHR11228">
    <property type="entry name" value="RADICAL SAM DOMAIN PROTEIN"/>
    <property type="match status" value="1"/>
</dbReference>
<evidence type="ECO:0000256" key="2">
    <source>
        <dbReference type="ARBA" id="ARBA00022485"/>
    </source>
</evidence>
<dbReference type="InterPro" id="IPR007197">
    <property type="entry name" value="rSAM"/>
</dbReference>
<dbReference type="Gene3D" id="3.20.20.70">
    <property type="entry name" value="Aldolase class I"/>
    <property type="match status" value="1"/>
</dbReference>
<keyword evidence="6" id="KW-0411">Iron-sulfur</keyword>
<feature type="region of interest" description="Disordered" evidence="7">
    <location>
        <begin position="1"/>
        <end position="23"/>
    </location>
</feature>
<dbReference type="SMART" id="SM00729">
    <property type="entry name" value="Elp3"/>
    <property type="match status" value="1"/>
</dbReference>
<evidence type="ECO:0000256" key="4">
    <source>
        <dbReference type="ARBA" id="ARBA00022723"/>
    </source>
</evidence>
<evidence type="ECO:0000313" key="9">
    <source>
        <dbReference type="EMBL" id="BEQ14460.1"/>
    </source>
</evidence>
<evidence type="ECO:0000256" key="5">
    <source>
        <dbReference type="ARBA" id="ARBA00023004"/>
    </source>
</evidence>
<dbReference type="GO" id="GO:0046872">
    <property type="term" value="F:metal ion binding"/>
    <property type="evidence" value="ECO:0007669"/>
    <property type="project" value="UniProtKB-KW"/>
</dbReference>
<dbReference type="SFLD" id="SFLDS00029">
    <property type="entry name" value="Radical_SAM"/>
    <property type="match status" value="1"/>
</dbReference>
<dbReference type="GO" id="GO:0003824">
    <property type="term" value="F:catalytic activity"/>
    <property type="evidence" value="ECO:0007669"/>
    <property type="project" value="InterPro"/>
</dbReference>
<dbReference type="InterPro" id="IPR023885">
    <property type="entry name" value="4Fe4S-binding_SPASM_dom"/>
</dbReference>
<comment type="cofactor">
    <cofactor evidence="1">
        <name>[4Fe-4S] cluster</name>
        <dbReference type="ChEBI" id="CHEBI:49883"/>
    </cofactor>
</comment>
<dbReference type="SFLD" id="SFLDG01386">
    <property type="entry name" value="main_SPASM_domain-containing"/>
    <property type="match status" value="1"/>
</dbReference>
<dbReference type="Pfam" id="PF13186">
    <property type="entry name" value="SPASM"/>
    <property type="match status" value="1"/>
</dbReference>
<dbReference type="PROSITE" id="PS51918">
    <property type="entry name" value="RADICAL_SAM"/>
    <property type="match status" value="1"/>
</dbReference>
<name>A0AAU9EC60_9BACT</name>
<dbReference type="CDD" id="cd01335">
    <property type="entry name" value="Radical_SAM"/>
    <property type="match status" value="1"/>
</dbReference>
<dbReference type="Pfam" id="PF04055">
    <property type="entry name" value="Radical_SAM"/>
    <property type="match status" value="1"/>
</dbReference>
<protein>
    <submittedName>
        <fullName evidence="9">Heme b synthase</fullName>
    </submittedName>
</protein>
<accession>A0AAU9EC60</accession>
<dbReference type="PIRSF" id="PIRSF037420">
    <property type="entry name" value="PQQ_syn_pqqE"/>
    <property type="match status" value="1"/>
</dbReference>
<evidence type="ECO:0000313" key="10">
    <source>
        <dbReference type="Proteomes" id="UP001366166"/>
    </source>
</evidence>